<name>A0ABQ9K6H5_9CUCU</name>
<sequence length="119" mass="13434">PYPTIIGLCLGGILFGILMVAVTWYCYRRRMQNHKRNGPDQPLAFQTHRRPTAVKSPAGTGAGMQYLKRVLVQLVLLKHHPGRETEGMLHLFPRCESITESGRLLIRNPTQIRDPCSGQ</sequence>
<gene>
    <name evidence="3" type="ORF">NQ317_017081</name>
</gene>
<dbReference type="Proteomes" id="UP001162164">
    <property type="component" value="Unassembled WGS sequence"/>
</dbReference>
<keyword evidence="2" id="KW-1133">Transmembrane helix</keyword>
<evidence type="ECO:0000313" key="4">
    <source>
        <dbReference type="Proteomes" id="UP001162164"/>
    </source>
</evidence>
<evidence type="ECO:0000313" key="3">
    <source>
        <dbReference type="EMBL" id="KAJ8985449.1"/>
    </source>
</evidence>
<proteinExistence type="predicted"/>
<dbReference type="EMBL" id="JAPWTJ010000014">
    <property type="protein sequence ID" value="KAJ8985449.1"/>
    <property type="molecule type" value="Genomic_DNA"/>
</dbReference>
<keyword evidence="4" id="KW-1185">Reference proteome</keyword>
<protein>
    <submittedName>
        <fullName evidence="3">Uncharacterized protein</fullName>
    </submittedName>
</protein>
<evidence type="ECO:0000256" key="2">
    <source>
        <dbReference type="SAM" id="Phobius"/>
    </source>
</evidence>
<accession>A0ABQ9K6H5</accession>
<keyword evidence="2" id="KW-0812">Transmembrane</keyword>
<evidence type="ECO:0000256" key="1">
    <source>
        <dbReference type="SAM" id="MobiDB-lite"/>
    </source>
</evidence>
<feature type="non-terminal residue" evidence="3">
    <location>
        <position position="1"/>
    </location>
</feature>
<feature type="transmembrane region" description="Helical" evidence="2">
    <location>
        <begin position="6"/>
        <end position="27"/>
    </location>
</feature>
<comment type="caution">
    <text evidence="3">The sequence shown here is derived from an EMBL/GenBank/DDBJ whole genome shotgun (WGS) entry which is preliminary data.</text>
</comment>
<feature type="region of interest" description="Disordered" evidence="1">
    <location>
        <begin position="37"/>
        <end position="59"/>
    </location>
</feature>
<reference evidence="3" key="1">
    <citation type="journal article" date="2023" name="Insect Mol. Biol.">
        <title>Genome sequencing provides insights into the evolution of gene families encoding plant cell wall-degrading enzymes in longhorned beetles.</title>
        <authorList>
            <person name="Shin N.R."/>
            <person name="Okamura Y."/>
            <person name="Kirsch R."/>
            <person name="Pauchet Y."/>
        </authorList>
    </citation>
    <scope>NUCLEOTIDE SEQUENCE</scope>
    <source>
        <strain evidence="3">MMC_N1</strain>
    </source>
</reference>
<organism evidence="3 4">
    <name type="scientific">Molorchus minor</name>
    <dbReference type="NCBI Taxonomy" id="1323400"/>
    <lineage>
        <taxon>Eukaryota</taxon>
        <taxon>Metazoa</taxon>
        <taxon>Ecdysozoa</taxon>
        <taxon>Arthropoda</taxon>
        <taxon>Hexapoda</taxon>
        <taxon>Insecta</taxon>
        <taxon>Pterygota</taxon>
        <taxon>Neoptera</taxon>
        <taxon>Endopterygota</taxon>
        <taxon>Coleoptera</taxon>
        <taxon>Polyphaga</taxon>
        <taxon>Cucujiformia</taxon>
        <taxon>Chrysomeloidea</taxon>
        <taxon>Cerambycidae</taxon>
        <taxon>Lamiinae</taxon>
        <taxon>Monochamini</taxon>
        <taxon>Molorchus</taxon>
    </lineage>
</organism>
<keyword evidence="2" id="KW-0472">Membrane</keyword>